<feature type="signal peptide" evidence="2">
    <location>
        <begin position="1"/>
        <end position="20"/>
    </location>
</feature>
<sequence>MLVALTLAASCLFQIEVAFAADAVAARKELQQMGTEYTESQFATSAGADDMLAVKLFLDAGMDVNAGGSAALGLAAGRGQLEMVKLLLARGAKSSANALQFARTRGHKEIEDILVQAGAQE</sequence>
<dbReference type="PROSITE" id="PS50297">
    <property type="entry name" value="ANK_REP_REGION"/>
    <property type="match status" value="1"/>
</dbReference>
<dbReference type="InterPro" id="IPR002110">
    <property type="entry name" value="Ankyrin_rpt"/>
</dbReference>
<proteinExistence type="predicted"/>
<comment type="caution">
    <text evidence="3">The sequence shown here is derived from an EMBL/GenBank/DDBJ whole genome shotgun (WGS) entry which is preliminary data.</text>
</comment>
<evidence type="ECO:0000256" key="2">
    <source>
        <dbReference type="SAM" id="SignalP"/>
    </source>
</evidence>
<evidence type="ECO:0000256" key="1">
    <source>
        <dbReference type="PROSITE-ProRule" id="PRU00023"/>
    </source>
</evidence>
<dbReference type="SUPFAM" id="SSF48403">
    <property type="entry name" value="Ankyrin repeat"/>
    <property type="match status" value="1"/>
</dbReference>
<organism evidence="3 4">
    <name type="scientific">Methylomonas methanica</name>
    <dbReference type="NCBI Taxonomy" id="421"/>
    <lineage>
        <taxon>Bacteria</taxon>
        <taxon>Pseudomonadati</taxon>
        <taxon>Pseudomonadota</taxon>
        <taxon>Gammaproteobacteria</taxon>
        <taxon>Methylococcales</taxon>
        <taxon>Methylococcaceae</taxon>
        <taxon>Methylomonas</taxon>
    </lineage>
</organism>
<evidence type="ECO:0000313" key="3">
    <source>
        <dbReference type="EMBL" id="OAI08585.1"/>
    </source>
</evidence>
<gene>
    <name evidence="3" type="ORF">A1332_07005</name>
</gene>
<dbReference type="AlphaFoldDB" id="A0A177MSW3"/>
<feature type="repeat" description="ANK" evidence="1">
    <location>
        <begin position="67"/>
        <end position="99"/>
    </location>
</feature>
<dbReference type="Gene3D" id="1.25.40.20">
    <property type="entry name" value="Ankyrin repeat-containing domain"/>
    <property type="match status" value="1"/>
</dbReference>
<dbReference type="PROSITE" id="PS50088">
    <property type="entry name" value="ANK_REPEAT"/>
    <property type="match status" value="1"/>
</dbReference>
<protein>
    <submittedName>
        <fullName evidence="3">Ankryin</fullName>
    </submittedName>
</protein>
<reference evidence="3 4" key="1">
    <citation type="submission" date="2016-03" db="EMBL/GenBank/DDBJ databases">
        <authorList>
            <person name="Ploux O."/>
        </authorList>
    </citation>
    <scope>NUCLEOTIDE SEQUENCE [LARGE SCALE GENOMIC DNA]</scope>
    <source>
        <strain evidence="3 4">R-45363</strain>
    </source>
</reference>
<keyword evidence="2" id="KW-0732">Signal</keyword>
<accession>A0A177MSW3</accession>
<keyword evidence="1" id="KW-0040">ANK repeat</keyword>
<feature type="chain" id="PRO_5008068373" evidence="2">
    <location>
        <begin position="21"/>
        <end position="121"/>
    </location>
</feature>
<dbReference type="EMBL" id="LUUG01000044">
    <property type="protein sequence ID" value="OAI08585.1"/>
    <property type="molecule type" value="Genomic_DNA"/>
</dbReference>
<dbReference type="InterPro" id="IPR036770">
    <property type="entry name" value="Ankyrin_rpt-contain_sf"/>
</dbReference>
<evidence type="ECO:0000313" key="4">
    <source>
        <dbReference type="Proteomes" id="UP000078090"/>
    </source>
</evidence>
<dbReference type="Pfam" id="PF12796">
    <property type="entry name" value="Ank_2"/>
    <property type="match status" value="1"/>
</dbReference>
<name>A0A177MSW3_METMH</name>
<dbReference type="Proteomes" id="UP000078090">
    <property type="component" value="Unassembled WGS sequence"/>
</dbReference>